<comment type="caution">
    <text evidence="2">The sequence shown here is derived from an EMBL/GenBank/DDBJ whole genome shotgun (WGS) entry which is preliminary data.</text>
</comment>
<dbReference type="InterPro" id="IPR016181">
    <property type="entry name" value="Acyl_CoA_acyltransferase"/>
</dbReference>
<evidence type="ECO:0000313" key="3">
    <source>
        <dbReference type="Proteomes" id="UP000444401"/>
    </source>
</evidence>
<gene>
    <name evidence="2" type="ORF">GRI72_00955</name>
</gene>
<sequence>MAHDDRVDDGSGKPVLAPMGGADVAEALAIQARIYPPALVESEAVFRDRIALPGGFCLAARIAGRLAGYLLAYRWRAGSPPPIDALAGGAPADGGALREVLFIHDLAVDPAGRGLRLGTRMVERALAAAADAGLREAQLVAVEGAHRYWQRMGFTQPAPTGALRAKLASYGPQARWMTRPISPGGGR</sequence>
<dbReference type="Gene3D" id="3.40.630.30">
    <property type="match status" value="1"/>
</dbReference>
<dbReference type="PROSITE" id="PS51186">
    <property type="entry name" value="GNAT"/>
    <property type="match status" value="1"/>
</dbReference>
<dbReference type="EMBL" id="WTYO01000001">
    <property type="protein sequence ID" value="MXO67400.1"/>
    <property type="molecule type" value="Genomic_DNA"/>
</dbReference>
<organism evidence="2 3">
    <name type="scientific">Pelagerythrobacter marinus</name>
    <dbReference type="NCBI Taxonomy" id="538382"/>
    <lineage>
        <taxon>Bacteria</taxon>
        <taxon>Pseudomonadati</taxon>
        <taxon>Pseudomonadota</taxon>
        <taxon>Alphaproteobacteria</taxon>
        <taxon>Sphingomonadales</taxon>
        <taxon>Erythrobacteraceae</taxon>
        <taxon>Pelagerythrobacter</taxon>
    </lineage>
</organism>
<dbReference type="InterPro" id="IPR000182">
    <property type="entry name" value="GNAT_dom"/>
</dbReference>
<evidence type="ECO:0000259" key="1">
    <source>
        <dbReference type="PROSITE" id="PS51186"/>
    </source>
</evidence>
<protein>
    <submittedName>
        <fullName evidence="2">GNAT family N-acetyltransferase</fullName>
    </submittedName>
</protein>
<reference evidence="2 3" key="1">
    <citation type="submission" date="2019-12" db="EMBL/GenBank/DDBJ databases">
        <title>Genomic-based taxomic classification of the family Erythrobacteraceae.</title>
        <authorList>
            <person name="Xu L."/>
        </authorList>
    </citation>
    <scope>NUCLEOTIDE SEQUENCE [LARGE SCALE GENOMIC DNA]</scope>
    <source>
        <strain evidence="2 3">H32</strain>
    </source>
</reference>
<accession>A0ABW9UUZ8</accession>
<keyword evidence="3" id="KW-1185">Reference proteome</keyword>
<evidence type="ECO:0000313" key="2">
    <source>
        <dbReference type="EMBL" id="MXO67400.1"/>
    </source>
</evidence>
<proteinExistence type="predicted"/>
<dbReference type="Proteomes" id="UP000444401">
    <property type="component" value="Unassembled WGS sequence"/>
</dbReference>
<name>A0ABW9UUZ8_9SPHN</name>
<dbReference type="SUPFAM" id="SSF55729">
    <property type="entry name" value="Acyl-CoA N-acyltransferases (Nat)"/>
    <property type="match status" value="1"/>
</dbReference>
<dbReference type="Pfam" id="PF00583">
    <property type="entry name" value="Acetyltransf_1"/>
    <property type="match status" value="1"/>
</dbReference>
<feature type="domain" description="N-acetyltransferase" evidence="1">
    <location>
        <begin position="14"/>
        <end position="182"/>
    </location>
</feature>